<dbReference type="Proteomes" id="UP001307889">
    <property type="component" value="Chromosome 7"/>
</dbReference>
<feature type="compositionally biased region" description="Polar residues" evidence="1">
    <location>
        <begin position="59"/>
        <end position="68"/>
    </location>
</feature>
<dbReference type="EMBL" id="AP028915">
    <property type="protein sequence ID" value="BES97007.1"/>
    <property type="molecule type" value="Genomic_DNA"/>
</dbReference>
<feature type="region of interest" description="Disordered" evidence="1">
    <location>
        <begin position="49"/>
        <end position="68"/>
    </location>
</feature>
<proteinExistence type="predicted"/>
<accession>A0ABN7B028</accession>
<organism evidence="2 3">
    <name type="scientific">Nesidiocoris tenuis</name>
    <dbReference type="NCBI Taxonomy" id="355587"/>
    <lineage>
        <taxon>Eukaryota</taxon>
        <taxon>Metazoa</taxon>
        <taxon>Ecdysozoa</taxon>
        <taxon>Arthropoda</taxon>
        <taxon>Hexapoda</taxon>
        <taxon>Insecta</taxon>
        <taxon>Pterygota</taxon>
        <taxon>Neoptera</taxon>
        <taxon>Paraneoptera</taxon>
        <taxon>Hemiptera</taxon>
        <taxon>Heteroptera</taxon>
        <taxon>Panheteroptera</taxon>
        <taxon>Cimicomorpha</taxon>
        <taxon>Miridae</taxon>
        <taxon>Dicyphina</taxon>
        <taxon>Nesidiocoris</taxon>
    </lineage>
</organism>
<reference evidence="2 3" key="1">
    <citation type="submission" date="2023-09" db="EMBL/GenBank/DDBJ databases">
        <title>Nesidiocoris tenuis whole genome shotgun sequence.</title>
        <authorList>
            <person name="Shibata T."/>
            <person name="Shimoda M."/>
            <person name="Kobayashi T."/>
            <person name="Uehara T."/>
        </authorList>
    </citation>
    <scope>NUCLEOTIDE SEQUENCE [LARGE SCALE GENOMIC DNA]</scope>
    <source>
        <strain evidence="2 3">Japan</strain>
    </source>
</reference>
<sequence>MRNAPGIKAHQLFQAIRTGHCLRSSPIALVQVYKHLQYLRMSRRNAANVTSGREPVIQPTDSPSYEYF</sequence>
<evidence type="ECO:0000256" key="1">
    <source>
        <dbReference type="SAM" id="MobiDB-lite"/>
    </source>
</evidence>
<protein>
    <submittedName>
        <fullName evidence="2">Uncharacterized protein</fullName>
    </submittedName>
</protein>
<gene>
    <name evidence="2" type="ORF">NTJ_09820</name>
</gene>
<keyword evidence="3" id="KW-1185">Reference proteome</keyword>
<evidence type="ECO:0000313" key="3">
    <source>
        <dbReference type="Proteomes" id="UP001307889"/>
    </source>
</evidence>
<name>A0ABN7B028_9HEMI</name>
<evidence type="ECO:0000313" key="2">
    <source>
        <dbReference type="EMBL" id="BES97007.1"/>
    </source>
</evidence>